<protein>
    <submittedName>
        <fullName evidence="3">Putative phage tail tape measure protein, core region</fullName>
    </submittedName>
</protein>
<dbReference type="Pfam" id="PF10145">
    <property type="entry name" value="PhageMin_Tail"/>
    <property type="match status" value="1"/>
</dbReference>
<dbReference type="EMBL" id="CCRH01000002">
    <property type="protein sequence ID" value="CDZ32225.1"/>
    <property type="molecule type" value="Genomic_DNA"/>
</dbReference>
<gene>
    <name evidence="3" type="ORF">NGAL_HAMBI1145_09960</name>
</gene>
<sequence length="700" mass="75457">MSNFDVGLRLRLDYQKRNAEQAERDLKDIKKAADQLGHTNAGSLDRKLADVRREAGRGEQAINRLGREARQLNSASTSHLDREIKQLGATSRTAHRDLSALRREASNLSRIKTSPLTQMEKPASALNTTMGLLASSAGGAIGALAAFASVDNIVRGLERASEKFRELNRAATDVAITLEMASPETVAKISESNERLGIRYGKPQAEVNSARQRYAASGIGLQSQEAILDPTMKAAMTYRTEGETIADAMIAAKQNLKIRDSEVPAALDMMAKGAKLGSFEVGAMAKNFPSLGAYMAGAGRTGLNGWAELIAMSQVARTTSGSEDEAATNLRNWLSKLSARETVQNFDKKGIDLEKVKKQAEKDGKSYPMAVLDEVMKSTKGDEFRINELFGDQQAFQALKPLLDNRALFDQFLNSIRNDSAGSVDEDSKDAAKTPYEQAARRNAAMEATGVKAGEVYDRIISPHADRAVRLISPEFDRQRTIEEEPERLRETAAVRLQMENEVLRLQGAQKDSADGGAAVGPAIARLKAQIQTLLEEEAAIIENARNARAQDVKPETDSGDLGKSTGKIAIPTARPIEQQLGKDMSGAAATSMDGYIEQLKVEGGKAEAEAQGIAERIKAWLGFTVSPTISPNFVPPTTAPAAGGGEKQSSIAPVTNSKVTQYISSPNSKMAGLRARREQGRAIRLAMAGAYDDLGTRPA</sequence>
<reference evidence="3 4" key="1">
    <citation type="submission" date="2014-08" db="EMBL/GenBank/DDBJ databases">
        <authorList>
            <person name="Chen Y.-H."/>
        </authorList>
    </citation>
    <scope>NUCLEOTIDE SEQUENCE [LARGE SCALE GENOMIC DNA]</scope>
</reference>
<evidence type="ECO:0000313" key="4">
    <source>
        <dbReference type="Proteomes" id="UP000046176"/>
    </source>
</evidence>
<accession>A0A0T7FB14</accession>
<dbReference type="Proteomes" id="UP000046176">
    <property type="component" value="Unassembled WGS sequence"/>
</dbReference>
<dbReference type="InterPro" id="IPR010090">
    <property type="entry name" value="Phage_tape_meas"/>
</dbReference>
<evidence type="ECO:0000259" key="2">
    <source>
        <dbReference type="Pfam" id="PF10145"/>
    </source>
</evidence>
<feature type="domain" description="Phage tail tape measure protein" evidence="2">
    <location>
        <begin position="192"/>
        <end position="380"/>
    </location>
</feature>
<keyword evidence="1" id="KW-0175">Coiled coil</keyword>
<evidence type="ECO:0000256" key="1">
    <source>
        <dbReference type="SAM" id="Coils"/>
    </source>
</evidence>
<dbReference type="RefSeq" id="WP_046665237.1">
    <property type="nucleotide sequence ID" value="NZ_CCRH01000002.1"/>
</dbReference>
<dbReference type="OrthoDB" id="8019720at2"/>
<feature type="coiled-coil region" evidence="1">
    <location>
        <begin position="12"/>
        <end position="39"/>
    </location>
</feature>
<organism evidence="3 4">
    <name type="scientific">Neorhizobium galegae bv. officinalis</name>
    <dbReference type="NCBI Taxonomy" id="323656"/>
    <lineage>
        <taxon>Bacteria</taxon>
        <taxon>Pseudomonadati</taxon>
        <taxon>Pseudomonadota</taxon>
        <taxon>Alphaproteobacteria</taxon>
        <taxon>Hyphomicrobiales</taxon>
        <taxon>Rhizobiaceae</taxon>
        <taxon>Rhizobium/Agrobacterium group</taxon>
        <taxon>Neorhizobium</taxon>
    </lineage>
</organism>
<dbReference type="AlphaFoldDB" id="A0A0T7FB14"/>
<proteinExistence type="predicted"/>
<name>A0A0T7FB14_NEOGA</name>
<feature type="coiled-coil region" evidence="1">
    <location>
        <begin position="524"/>
        <end position="551"/>
    </location>
</feature>
<evidence type="ECO:0000313" key="3">
    <source>
        <dbReference type="EMBL" id="CDZ32225.1"/>
    </source>
</evidence>